<comment type="caution">
    <text evidence="2">The sequence shown here is derived from an EMBL/GenBank/DDBJ whole genome shotgun (WGS) entry which is preliminary data.</text>
</comment>
<dbReference type="InterPro" id="IPR008271">
    <property type="entry name" value="Ser/Thr_kinase_AS"/>
</dbReference>
<keyword evidence="3" id="KW-1185">Reference proteome</keyword>
<gene>
    <name evidence="2" type="ORF">VKT23_004789</name>
</gene>
<sequence length="389" mass="45302">MAPECIPASLTVETVFPNIKLDRNAMEGHRLYDYEMFWADLQPWLQEQGYMLRPRYHPGWVASWRGKRHEAWAFCEDGQIFPEATVFMDAIRIKDGMQVILKKLVSESGSHEAKMALMLSPNGSDPLNHCVPICEVLKVPNEKAEEKTVELLVMPFLTRWSQPFFTTVGETVDFFQQTIEGLHFLHKNNIAHNDVKFDNIMMDSTFLYDSPIHPATPEMKRDWSGPSKPRTRTERPVKYLYIDFALADKYPQLCPGRHSCYGGDRTVPEFNSNEPLCDPFAVDVYRLGNIFRESITQGGAFDKKYRGFKFMNDLINDMTRDDPQKRPKMDEVTQRFEHVRKRLGRWKLRSRMIPSDESRTSRIRNWFGHWTRQLVFVCKGLPAVPTPSN</sequence>
<organism evidence="2 3">
    <name type="scientific">Marasmiellus scandens</name>
    <dbReference type="NCBI Taxonomy" id="2682957"/>
    <lineage>
        <taxon>Eukaryota</taxon>
        <taxon>Fungi</taxon>
        <taxon>Dikarya</taxon>
        <taxon>Basidiomycota</taxon>
        <taxon>Agaricomycotina</taxon>
        <taxon>Agaricomycetes</taxon>
        <taxon>Agaricomycetidae</taxon>
        <taxon>Agaricales</taxon>
        <taxon>Marasmiineae</taxon>
        <taxon>Omphalotaceae</taxon>
        <taxon>Marasmiellus</taxon>
    </lineage>
</organism>
<reference evidence="2 3" key="1">
    <citation type="submission" date="2024-01" db="EMBL/GenBank/DDBJ databases">
        <title>A draft genome for the cacao thread blight pathogen Marasmiellus scandens.</title>
        <authorList>
            <person name="Baruah I.K."/>
            <person name="Leung J."/>
            <person name="Bukari Y."/>
            <person name="Amoako-Attah I."/>
            <person name="Meinhardt L.W."/>
            <person name="Bailey B.A."/>
            <person name="Cohen S.P."/>
        </authorList>
    </citation>
    <scope>NUCLEOTIDE SEQUENCE [LARGE SCALE GENOMIC DNA]</scope>
    <source>
        <strain evidence="2 3">GH-19</strain>
    </source>
</reference>
<accession>A0ABR1JX48</accession>
<dbReference type="PANTHER" id="PTHR44167:SF24">
    <property type="entry name" value="SERINE_THREONINE-PROTEIN KINASE CHK2"/>
    <property type="match status" value="1"/>
</dbReference>
<evidence type="ECO:0000313" key="2">
    <source>
        <dbReference type="EMBL" id="KAK7466065.1"/>
    </source>
</evidence>
<dbReference type="PANTHER" id="PTHR44167">
    <property type="entry name" value="OVARIAN-SPECIFIC SERINE/THREONINE-PROTEIN KINASE LOK-RELATED"/>
    <property type="match status" value="1"/>
</dbReference>
<name>A0ABR1JX48_9AGAR</name>
<dbReference type="Pfam" id="PF00069">
    <property type="entry name" value="Pkinase"/>
    <property type="match status" value="1"/>
</dbReference>
<protein>
    <recommendedName>
        <fullName evidence="1">Protein kinase domain-containing protein</fullName>
    </recommendedName>
</protein>
<dbReference type="EMBL" id="JBANRG010000005">
    <property type="protein sequence ID" value="KAK7466065.1"/>
    <property type="molecule type" value="Genomic_DNA"/>
</dbReference>
<dbReference type="Gene3D" id="1.10.510.10">
    <property type="entry name" value="Transferase(Phosphotransferase) domain 1"/>
    <property type="match status" value="1"/>
</dbReference>
<dbReference type="Proteomes" id="UP001498398">
    <property type="component" value="Unassembled WGS sequence"/>
</dbReference>
<dbReference type="SMART" id="SM00220">
    <property type="entry name" value="S_TKc"/>
    <property type="match status" value="1"/>
</dbReference>
<proteinExistence type="predicted"/>
<evidence type="ECO:0000259" key="1">
    <source>
        <dbReference type="PROSITE" id="PS50011"/>
    </source>
</evidence>
<dbReference type="PROSITE" id="PS00108">
    <property type="entry name" value="PROTEIN_KINASE_ST"/>
    <property type="match status" value="1"/>
</dbReference>
<evidence type="ECO:0000313" key="3">
    <source>
        <dbReference type="Proteomes" id="UP001498398"/>
    </source>
</evidence>
<feature type="domain" description="Protein kinase" evidence="1">
    <location>
        <begin position="1"/>
        <end position="367"/>
    </location>
</feature>
<dbReference type="InterPro" id="IPR011009">
    <property type="entry name" value="Kinase-like_dom_sf"/>
</dbReference>
<dbReference type="PROSITE" id="PS50011">
    <property type="entry name" value="PROTEIN_KINASE_DOM"/>
    <property type="match status" value="1"/>
</dbReference>
<dbReference type="InterPro" id="IPR000719">
    <property type="entry name" value="Prot_kinase_dom"/>
</dbReference>
<dbReference type="SUPFAM" id="SSF56112">
    <property type="entry name" value="Protein kinase-like (PK-like)"/>
    <property type="match status" value="1"/>
</dbReference>